<name>A0A814A069_9BILA</name>
<organism evidence="1 3">
    <name type="scientific">Rotaria sordida</name>
    <dbReference type="NCBI Taxonomy" id="392033"/>
    <lineage>
        <taxon>Eukaryota</taxon>
        <taxon>Metazoa</taxon>
        <taxon>Spiralia</taxon>
        <taxon>Gnathifera</taxon>
        <taxon>Rotifera</taxon>
        <taxon>Eurotatoria</taxon>
        <taxon>Bdelloidea</taxon>
        <taxon>Philodinida</taxon>
        <taxon>Philodinidae</taxon>
        <taxon>Rotaria</taxon>
    </lineage>
</organism>
<dbReference type="Proteomes" id="UP000663864">
    <property type="component" value="Unassembled WGS sequence"/>
</dbReference>
<proteinExistence type="predicted"/>
<dbReference type="AlphaFoldDB" id="A0A814A069"/>
<evidence type="ECO:0000313" key="3">
    <source>
        <dbReference type="Proteomes" id="UP000663864"/>
    </source>
</evidence>
<protein>
    <submittedName>
        <fullName evidence="1">Uncharacterized protein</fullName>
    </submittedName>
</protein>
<gene>
    <name evidence="2" type="ORF">JBS370_LOCUS16022</name>
    <name evidence="1" type="ORF">ZHD862_LOCUS7691</name>
</gene>
<dbReference type="EMBL" id="CAJNOT010000237">
    <property type="protein sequence ID" value="CAF0907065.1"/>
    <property type="molecule type" value="Genomic_DNA"/>
</dbReference>
<dbReference type="Proteomes" id="UP000663836">
    <property type="component" value="Unassembled WGS sequence"/>
</dbReference>
<accession>A0A814A069</accession>
<sequence>MGWNPSNPLDVRLKDRDLAVEDIIDFLNRTNLRKMQRTRLFVTSDSEQEVSKIVSQFPNQTITIPGPILHVDRPTNATHLVHGFLKIVDNYSKGAHYVAGLPTGIEIR</sequence>
<comment type="caution">
    <text evidence="1">The sequence shown here is derived from an EMBL/GenBank/DDBJ whole genome shotgun (WGS) entry which is preliminary data.</text>
</comment>
<evidence type="ECO:0000313" key="1">
    <source>
        <dbReference type="EMBL" id="CAF0907065.1"/>
    </source>
</evidence>
<dbReference type="EMBL" id="CAJOBD010001576">
    <property type="protein sequence ID" value="CAF3813689.1"/>
    <property type="molecule type" value="Genomic_DNA"/>
</dbReference>
<reference evidence="1" key="1">
    <citation type="submission" date="2021-02" db="EMBL/GenBank/DDBJ databases">
        <authorList>
            <person name="Nowell W R."/>
        </authorList>
    </citation>
    <scope>NUCLEOTIDE SEQUENCE</scope>
</reference>
<evidence type="ECO:0000313" key="2">
    <source>
        <dbReference type="EMBL" id="CAF3813689.1"/>
    </source>
</evidence>